<dbReference type="EMBL" id="JAAOYM010000001">
    <property type="protein sequence ID" value="NIJ13032.1"/>
    <property type="molecule type" value="Genomic_DNA"/>
</dbReference>
<reference evidence="2 3" key="1">
    <citation type="submission" date="2020-03" db="EMBL/GenBank/DDBJ databases">
        <title>Sequencing the genomes of 1000 actinobacteria strains.</title>
        <authorList>
            <person name="Klenk H.-P."/>
        </authorList>
    </citation>
    <scope>NUCLEOTIDE SEQUENCE [LARGE SCALE GENOMIC DNA]</scope>
    <source>
        <strain evidence="2 3">DSM 45685</strain>
    </source>
</reference>
<keyword evidence="3" id="KW-1185">Reference proteome</keyword>
<feature type="domain" description="Flavoprotein" evidence="1">
    <location>
        <begin position="19"/>
        <end position="188"/>
    </location>
</feature>
<gene>
    <name evidence="2" type="ORF">FHU38_003376</name>
</gene>
<protein>
    <submittedName>
        <fullName evidence="2">Phosphopantothenoylcysteine decarboxylase/phosphopantothenate--cysteine ligase</fullName>
        <ecNumber evidence="2">4.1.1.36</ecNumber>
        <ecNumber evidence="2">6.3.2.5</ecNumber>
    </submittedName>
</protein>
<dbReference type="InterPro" id="IPR003382">
    <property type="entry name" value="Flavoprotein"/>
</dbReference>
<evidence type="ECO:0000313" key="3">
    <source>
        <dbReference type="Proteomes" id="UP000545493"/>
    </source>
</evidence>
<dbReference type="PANTHER" id="PTHR14359:SF6">
    <property type="entry name" value="PHOSPHOPANTOTHENOYLCYSTEINE DECARBOXYLASE"/>
    <property type="match status" value="1"/>
</dbReference>
<comment type="caution">
    <text evidence="2">The sequence shown here is derived from an EMBL/GenBank/DDBJ whole genome shotgun (WGS) entry which is preliminary data.</text>
</comment>
<dbReference type="RefSeq" id="WP_167172528.1">
    <property type="nucleotide sequence ID" value="NZ_JAAOYM010000001.1"/>
</dbReference>
<dbReference type="PANTHER" id="PTHR14359">
    <property type="entry name" value="HOMO-OLIGOMERIC FLAVIN CONTAINING CYS DECARBOXYLASE FAMILY"/>
    <property type="match status" value="1"/>
</dbReference>
<dbReference type="InterPro" id="IPR036551">
    <property type="entry name" value="Flavin_trans-like"/>
</dbReference>
<accession>A0A7X5ZRN8</accession>
<evidence type="ECO:0000259" key="1">
    <source>
        <dbReference type="Pfam" id="PF02441"/>
    </source>
</evidence>
<keyword evidence="2" id="KW-0436">Ligase</keyword>
<dbReference type="GO" id="GO:0004632">
    <property type="term" value="F:phosphopantothenate--cysteine ligase activity"/>
    <property type="evidence" value="ECO:0007669"/>
    <property type="project" value="UniProtKB-EC"/>
</dbReference>
<dbReference type="Pfam" id="PF02441">
    <property type="entry name" value="Flavoprotein"/>
    <property type="match status" value="1"/>
</dbReference>
<proteinExistence type="predicted"/>
<dbReference type="AlphaFoldDB" id="A0A7X5ZRN8"/>
<dbReference type="EC" id="6.3.2.5" evidence="2"/>
<organism evidence="2 3">
    <name type="scientific">Saccharomonospora amisosensis</name>
    <dbReference type="NCBI Taxonomy" id="1128677"/>
    <lineage>
        <taxon>Bacteria</taxon>
        <taxon>Bacillati</taxon>
        <taxon>Actinomycetota</taxon>
        <taxon>Actinomycetes</taxon>
        <taxon>Pseudonocardiales</taxon>
        <taxon>Pseudonocardiaceae</taxon>
        <taxon>Saccharomonospora</taxon>
    </lineage>
</organism>
<dbReference type="Gene3D" id="3.40.50.1950">
    <property type="entry name" value="Flavin prenyltransferase-like"/>
    <property type="match status" value="1"/>
</dbReference>
<evidence type="ECO:0000313" key="2">
    <source>
        <dbReference type="EMBL" id="NIJ13032.1"/>
    </source>
</evidence>
<dbReference type="GO" id="GO:0010181">
    <property type="term" value="F:FMN binding"/>
    <property type="evidence" value="ECO:0007669"/>
    <property type="project" value="TreeGrafter"/>
</dbReference>
<dbReference type="SUPFAM" id="SSF52507">
    <property type="entry name" value="Homo-oligomeric flavin-containing Cys decarboxylases, HFCD"/>
    <property type="match status" value="1"/>
</dbReference>
<dbReference type="GO" id="GO:0004633">
    <property type="term" value="F:phosphopantothenoylcysteine decarboxylase activity"/>
    <property type="evidence" value="ECO:0007669"/>
    <property type="project" value="UniProtKB-EC"/>
</dbReference>
<dbReference type="EC" id="4.1.1.36" evidence="2"/>
<dbReference type="GO" id="GO:0015937">
    <property type="term" value="P:coenzyme A biosynthetic process"/>
    <property type="evidence" value="ECO:0007669"/>
    <property type="project" value="TreeGrafter"/>
</dbReference>
<sequence>MGVPKSDHDDRPSALLCDRLLLAVTGSPAALSMPQTVLLMRQSLVHDIRVMMSRSACRFLPPYTMRLFAGSWVHTETHKATEDAPIPHLSLTEGIDLLLVMPATANAIAKAAHGICDDLISTAIVASPAPVVLVPAMNEAMWRSNAVRRNVEMATALGYTVIDPAIGVQLSDTRSATGVMPPLEHILDQLNSTVSSAKQPEGAVS</sequence>
<keyword evidence="2" id="KW-0456">Lyase</keyword>
<dbReference type="GO" id="GO:0071513">
    <property type="term" value="C:phosphopantothenoylcysteine decarboxylase complex"/>
    <property type="evidence" value="ECO:0007669"/>
    <property type="project" value="TreeGrafter"/>
</dbReference>
<name>A0A7X5ZRN8_9PSEU</name>
<dbReference type="Proteomes" id="UP000545493">
    <property type="component" value="Unassembled WGS sequence"/>
</dbReference>